<keyword evidence="2 8" id="KW-0436">Ligase</keyword>
<dbReference type="SMART" id="SM01211">
    <property type="entry name" value="GATase_5"/>
    <property type="match status" value="1"/>
</dbReference>
<dbReference type="Gene3D" id="3.40.50.880">
    <property type="match status" value="1"/>
</dbReference>
<protein>
    <submittedName>
        <fullName evidence="8">Phosphoribosylformylglycinamidine synthase</fullName>
        <ecNumber evidence="8">6.3.5.3</ecNumber>
    </submittedName>
</protein>
<dbReference type="GO" id="GO:0004642">
    <property type="term" value="F:phosphoribosylformylglycinamidine synthase activity"/>
    <property type="evidence" value="ECO:0007669"/>
    <property type="project" value="UniProtKB-EC"/>
</dbReference>
<dbReference type="GO" id="GO:0005524">
    <property type="term" value="F:ATP binding"/>
    <property type="evidence" value="ECO:0007669"/>
    <property type="project" value="UniProtKB-KW"/>
</dbReference>
<evidence type="ECO:0000256" key="3">
    <source>
        <dbReference type="ARBA" id="ARBA00022741"/>
    </source>
</evidence>
<accession>A0A517N5L1</accession>
<proteinExistence type="predicted"/>
<dbReference type="GO" id="GO:0005737">
    <property type="term" value="C:cytoplasm"/>
    <property type="evidence" value="ECO:0007669"/>
    <property type="project" value="TreeGrafter"/>
</dbReference>
<dbReference type="InterPro" id="IPR029062">
    <property type="entry name" value="Class_I_gatase-like"/>
</dbReference>
<dbReference type="Proteomes" id="UP000318538">
    <property type="component" value="Chromosome"/>
</dbReference>
<dbReference type="OrthoDB" id="9804441at2"/>
<dbReference type="InterPro" id="IPR010075">
    <property type="entry name" value="PRibForGlyAmidine_synth_PurQ"/>
</dbReference>
<dbReference type="Pfam" id="PF13507">
    <property type="entry name" value="GATase_5"/>
    <property type="match status" value="1"/>
</dbReference>
<dbReference type="EMBL" id="CP036525">
    <property type="protein sequence ID" value="QDT02426.1"/>
    <property type="molecule type" value="Genomic_DNA"/>
</dbReference>
<reference evidence="8 9" key="1">
    <citation type="submission" date="2019-02" db="EMBL/GenBank/DDBJ databases">
        <title>Deep-cultivation of Planctomycetes and their phenomic and genomic characterization uncovers novel biology.</title>
        <authorList>
            <person name="Wiegand S."/>
            <person name="Jogler M."/>
            <person name="Boedeker C."/>
            <person name="Pinto D."/>
            <person name="Vollmers J."/>
            <person name="Rivas-Marin E."/>
            <person name="Kohn T."/>
            <person name="Peeters S.H."/>
            <person name="Heuer A."/>
            <person name="Rast P."/>
            <person name="Oberbeckmann S."/>
            <person name="Bunk B."/>
            <person name="Jeske O."/>
            <person name="Meyerdierks A."/>
            <person name="Storesund J.E."/>
            <person name="Kallscheuer N."/>
            <person name="Luecker S."/>
            <person name="Lage O.M."/>
            <person name="Pohl T."/>
            <person name="Merkel B.J."/>
            <person name="Hornburger P."/>
            <person name="Mueller R.-W."/>
            <person name="Bruemmer F."/>
            <person name="Labrenz M."/>
            <person name="Spormann A.M."/>
            <person name="Op den Camp H."/>
            <person name="Overmann J."/>
            <person name="Amann R."/>
            <person name="Jetten M.S.M."/>
            <person name="Mascher T."/>
            <person name="Medema M.H."/>
            <person name="Devos D.P."/>
            <person name="Kaster A.-K."/>
            <person name="Ovreas L."/>
            <person name="Rohde M."/>
            <person name="Galperin M.Y."/>
            <person name="Jogler C."/>
        </authorList>
    </citation>
    <scope>NUCLEOTIDE SEQUENCE [LARGE SCALE GENOMIC DNA]</scope>
    <source>
        <strain evidence="8 9">K22_7</strain>
    </source>
</reference>
<evidence type="ECO:0000256" key="6">
    <source>
        <dbReference type="ARBA" id="ARBA00022840"/>
    </source>
</evidence>
<evidence type="ECO:0000313" key="9">
    <source>
        <dbReference type="Proteomes" id="UP000318538"/>
    </source>
</evidence>
<evidence type="ECO:0000256" key="2">
    <source>
        <dbReference type="ARBA" id="ARBA00022598"/>
    </source>
</evidence>
<dbReference type="PANTHER" id="PTHR10099">
    <property type="entry name" value="PHOSPHORIBOSYLFORMYLGLYCINAMIDINE SYNTHASE"/>
    <property type="match status" value="1"/>
</dbReference>
<organism evidence="8 9">
    <name type="scientific">Rubripirellula lacrimiformis</name>
    <dbReference type="NCBI Taxonomy" id="1930273"/>
    <lineage>
        <taxon>Bacteria</taxon>
        <taxon>Pseudomonadati</taxon>
        <taxon>Planctomycetota</taxon>
        <taxon>Planctomycetia</taxon>
        <taxon>Pirellulales</taxon>
        <taxon>Pirellulaceae</taxon>
        <taxon>Rubripirellula</taxon>
    </lineage>
</organism>
<keyword evidence="5" id="KW-0378">Hydrolase</keyword>
<sequence>MPSPRVLVLRAPGTNCDEETAFAFQVAGAEVERVHVNRLIENPALKDRYQILCVPGGFSYGDDIAAGRILATRLRQYLSDMVDAFVHGKGDRLVLGICNGMQVLMRLGVLTEGVSQSEKPPATLTWNNHGRFEDRWVHLAVDKTPCVFLKDIDQMYLPMAHAEGKFVAADDESLSTLRKAGRLALRYADPDQGGVQDEVLPFPINPNGADANVAGVCDSTGRVFGLMPHPERHIDATHHPFWTRRKEQPEHGDGLKMFQNAVDWFA</sequence>
<dbReference type="GO" id="GO:0016787">
    <property type="term" value="F:hydrolase activity"/>
    <property type="evidence" value="ECO:0007669"/>
    <property type="project" value="UniProtKB-KW"/>
</dbReference>
<keyword evidence="6" id="KW-0067">ATP-binding</keyword>
<keyword evidence="1" id="KW-0963">Cytoplasm</keyword>
<gene>
    <name evidence="8" type="primary">purQ</name>
    <name evidence="8" type="ORF">K227x_08020</name>
</gene>
<keyword evidence="7" id="KW-0315">Glutamine amidotransferase</keyword>
<keyword evidence="3" id="KW-0547">Nucleotide-binding</keyword>
<evidence type="ECO:0000313" key="8">
    <source>
        <dbReference type="EMBL" id="QDT02426.1"/>
    </source>
</evidence>
<dbReference type="EC" id="6.3.5.3" evidence="8"/>
<dbReference type="RefSeq" id="WP_145168129.1">
    <property type="nucleotide sequence ID" value="NZ_CP036525.1"/>
</dbReference>
<dbReference type="KEGG" id="rlc:K227x_08020"/>
<evidence type="ECO:0000256" key="1">
    <source>
        <dbReference type="ARBA" id="ARBA00022490"/>
    </source>
</evidence>
<dbReference type="SUPFAM" id="SSF52317">
    <property type="entry name" value="Class I glutamine amidotransferase-like"/>
    <property type="match status" value="1"/>
</dbReference>
<evidence type="ECO:0000256" key="7">
    <source>
        <dbReference type="ARBA" id="ARBA00022962"/>
    </source>
</evidence>
<dbReference type="PIRSF" id="PIRSF001586">
    <property type="entry name" value="FGAM_synth_I"/>
    <property type="match status" value="1"/>
</dbReference>
<dbReference type="AlphaFoldDB" id="A0A517N5L1"/>
<dbReference type="PROSITE" id="PS51273">
    <property type="entry name" value="GATASE_TYPE_1"/>
    <property type="match status" value="1"/>
</dbReference>
<dbReference type="GO" id="GO:0006189">
    <property type="term" value="P:'de novo' IMP biosynthetic process"/>
    <property type="evidence" value="ECO:0007669"/>
    <property type="project" value="InterPro"/>
</dbReference>
<keyword evidence="4" id="KW-0658">Purine biosynthesis</keyword>
<name>A0A517N5L1_9BACT</name>
<dbReference type="PANTHER" id="PTHR10099:SF1">
    <property type="entry name" value="PHOSPHORIBOSYLFORMYLGLYCINAMIDINE SYNTHASE"/>
    <property type="match status" value="1"/>
</dbReference>
<evidence type="ECO:0000256" key="5">
    <source>
        <dbReference type="ARBA" id="ARBA00022801"/>
    </source>
</evidence>
<evidence type="ECO:0000256" key="4">
    <source>
        <dbReference type="ARBA" id="ARBA00022755"/>
    </source>
</evidence>
<keyword evidence="9" id="KW-1185">Reference proteome</keyword>
<dbReference type="CDD" id="cd01740">
    <property type="entry name" value="GATase1_FGAR_AT"/>
    <property type="match status" value="1"/>
</dbReference>